<protein>
    <submittedName>
        <fullName evidence="3">Polyisoprenoid-binding protein</fullName>
    </submittedName>
</protein>
<evidence type="ECO:0000313" key="4">
    <source>
        <dbReference type="Proteomes" id="UP000334019"/>
    </source>
</evidence>
<accession>A0A5Q2RLJ0</accession>
<dbReference type="KEGG" id="atq:GH723_07345"/>
<dbReference type="Gene3D" id="2.40.128.110">
    <property type="entry name" value="Lipid/polyisoprenoid-binding, YceI-like"/>
    <property type="match status" value="1"/>
</dbReference>
<dbReference type="EMBL" id="CP045851">
    <property type="protein sequence ID" value="QGG94937.1"/>
    <property type="molecule type" value="Genomic_DNA"/>
</dbReference>
<dbReference type="AlphaFoldDB" id="A0A5Q2RLJ0"/>
<dbReference type="SUPFAM" id="SSF101874">
    <property type="entry name" value="YceI-like"/>
    <property type="match status" value="1"/>
</dbReference>
<name>A0A5Q2RLJ0_9ACTN</name>
<sequence>MSTNETVIPTREFEGVTIPTPGTFEIDPSHSTVQFVARHMMVSKVRGTFESYSGTIVVAEDPLASSVEVAIDVSSITTRDEGRDTHLKSADFFDVETYPSITFRSSGVRHTGGTSFEVEGELTVRGTTKPLTLEVELEGIGKDPWGNERIGFSTKVELDREEFGLTWNQALETGGVLVGKKITVDIDVEATRQA</sequence>
<dbReference type="PANTHER" id="PTHR34406">
    <property type="entry name" value="PROTEIN YCEI"/>
    <property type="match status" value="1"/>
</dbReference>
<gene>
    <name evidence="3" type="ORF">GH723_07345</name>
</gene>
<dbReference type="PANTHER" id="PTHR34406:SF1">
    <property type="entry name" value="PROTEIN YCEI"/>
    <property type="match status" value="1"/>
</dbReference>
<evidence type="ECO:0000313" key="3">
    <source>
        <dbReference type="EMBL" id="QGG94937.1"/>
    </source>
</evidence>
<proteinExistence type="inferred from homology"/>
<comment type="similarity">
    <text evidence="1">Belongs to the UPF0312 family.</text>
</comment>
<dbReference type="Pfam" id="PF04264">
    <property type="entry name" value="YceI"/>
    <property type="match status" value="1"/>
</dbReference>
<feature type="domain" description="Lipid/polyisoprenoid-binding YceI-like" evidence="2">
    <location>
        <begin position="23"/>
        <end position="191"/>
    </location>
</feature>
<keyword evidence="4" id="KW-1185">Reference proteome</keyword>
<dbReference type="RefSeq" id="WP_153759045.1">
    <property type="nucleotide sequence ID" value="NZ_CP045851.1"/>
</dbReference>
<organism evidence="3 4">
    <name type="scientific">Actinomarinicola tropica</name>
    <dbReference type="NCBI Taxonomy" id="2789776"/>
    <lineage>
        <taxon>Bacteria</taxon>
        <taxon>Bacillati</taxon>
        <taxon>Actinomycetota</taxon>
        <taxon>Acidimicrobiia</taxon>
        <taxon>Acidimicrobiales</taxon>
        <taxon>Iamiaceae</taxon>
        <taxon>Actinomarinicola</taxon>
    </lineage>
</organism>
<evidence type="ECO:0000256" key="1">
    <source>
        <dbReference type="ARBA" id="ARBA00008812"/>
    </source>
</evidence>
<dbReference type="InterPro" id="IPR036761">
    <property type="entry name" value="TTHA0802/YceI-like_sf"/>
</dbReference>
<dbReference type="Proteomes" id="UP000334019">
    <property type="component" value="Chromosome"/>
</dbReference>
<dbReference type="SMART" id="SM00867">
    <property type="entry name" value="YceI"/>
    <property type="match status" value="1"/>
</dbReference>
<reference evidence="3 4" key="1">
    <citation type="submission" date="2019-11" db="EMBL/GenBank/DDBJ databases">
        <authorList>
            <person name="He Y."/>
        </authorList>
    </citation>
    <scope>NUCLEOTIDE SEQUENCE [LARGE SCALE GENOMIC DNA]</scope>
    <source>
        <strain evidence="3 4">SCSIO 58843</strain>
    </source>
</reference>
<evidence type="ECO:0000259" key="2">
    <source>
        <dbReference type="SMART" id="SM00867"/>
    </source>
</evidence>
<dbReference type="InterPro" id="IPR007372">
    <property type="entry name" value="Lipid/polyisoprenoid-bd_YceI"/>
</dbReference>